<dbReference type="SUPFAM" id="SSF48264">
    <property type="entry name" value="Cytochrome P450"/>
    <property type="match status" value="1"/>
</dbReference>
<dbReference type="InterPro" id="IPR017972">
    <property type="entry name" value="Cyt_P450_CS"/>
</dbReference>
<dbReference type="InterPro" id="IPR036396">
    <property type="entry name" value="Cyt_P450_sf"/>
</dbReference>
<keyword evidence="2" id="KW-0503">Monooxygenase</keyword>
<evidence type="ECO:0000256" key="2">
    <source>
        <dbReference type="RuleBase" id="RU000461"/>
    </source>
</evidence>
<dbReference type="Proteomes" id="UP001589693">
    <property type="component" value="Unassembled WGS sequence"/>
</dbReference>
<gene>
    <name evidence="3" type="ORF">ACFFQA_27485</name>
</gene>
<protein>
    <submittedName>
        <fullName evidence="3">Cytochrome P450</fullName>
    </submittedName>
</protein>
<keyword evidence="2" id="KW-0479">Metal-binding</keyword>
<dbReference type="PROSITE" id="PS00086">
    <property type="entry name" value="CYTOCHROME_P450"/>
    <property type="match status" value="1"/>
</dbReference>
<accession>A0ABV6A704</accession>
<sequence>MTTRTLVAPEDIDRIDLADPSTFVEHDLTEVWRHLRQHDPVHWQPESARGPGFWVVTKHADFNAVCRDTTNFTSERGNVLDTLLQQADSAGGRMLVVTDGPRHVKLRKLLLKAFAPRALHVVTERLKAVTRRLVGEAVERGETDFAKEVAAHIPLATICDLLAVPEEDRMDILALTKQTISSESADHTAMDGWMAKNQLLLYFADLARHRKDTPHADVVAMLAGGEIDGLPLSEDEIILNCYNLILGGDETSRLSMIGAVEAFATHPGQWRALRDGEVTVRTAVEEVLRWTSPTQHFGRTATHDTVVGGQAVAAGEIVTVWSVSANRDESVFELPYTFDLARSPNNHVAFGYGPHFCLGAYLARIEVTTLLETLRELVSTVELRGPAERIYSTSLTGLSSLPVALVPT</sequence>
<dbReference type="Pfam" id="PF00067">
    <property type="entry name" value="p450"/>
    <property type="match status" value="1"/>
</dbReference>
<comment type="caution">
    <text evidence="3">The sequence shown here is derived from an EMBL/GenBank/DDBJ whole genome shotgun (WGS) entry which is preliminary data.</text>
</comment>
<keyword evidence="2" id="KW-0408">Iron</keyword>
<dbReference type="PRINTS" id="PR00359">
    <property type="entry name" value="BP450"/>
</dbReference>
<keyword evidence="2" id="KW-0560">Oxidoreductase</keyword>
<dbReference type="InterPro" id="IPR002397">
    <property type="entry name" value="Cyt_P450_B"/>
</dbReference>
<proteinExistence type="inferred from homology"/>
<organism evidence="3 4">
    <name type="scientific">Allokutzneria oryzae</name>
    <dbReference type="NCBI Taxonomy" id="1378989"/>
    <lineage>
        <taxon>Bacteria</taxon>
        <taxon>Bacillati</taxon>
        <taxon>Actinomycetota</taxon>
        <taxon>Actinomycetes</taxon>
        <taxon>Pseudonocardiales</taxon>
        <taxon>Pseudonocardiaceae</taxon>
        <taxon>Allokutzneria</taxon>
    </lineage>
</organism>
<dbReference type="RefSeq" id="WP_377858312.1">
    <property type="nucleotide sequence ID" value="NZ_JBHLZU010000023.1"/>
</dbReference>
<dbReference type="PANTHER" id="PTHR46696:SF4">
    <property type="entry name" value="BIOTIN BIOSYNTHESIS CYTOCHROME P450"/>
    <property type="match status" value="1"/>
</dbReference>
<reference evidence="3 4" key="1">
    <citation type="submission" date="2024-09" db="EMBL/GenBank/DDBJ databases">
        <authorList>
            <person name="Sun Q."/>
            <person name="Mori K."/>
        </authorList>
    </citation>
    <scope>NUCLEOTIDE SEQUENCE [LARGE SCALE GENOMIC DNA]</scope>
    <source>
        <strain evidence="3 4">TBRC 7907</strain>
    </source>
</reference>
<dbReference type="InterPro" id="IPR001128">
    <property type="entry name" value="Cyt_P450"/>
</dbReference>
<evidence type="ECO:0000313" key="4">
    <source>
        <dbReference type="Proteomes" id="UP001589693"/>
    </source>
</evidence>
<evidence type="ECO:0000313" key="3">
    <source>
        <dbReference type="EMBL" id="MFB9907694.1"/>
    </source>
</evidence>
<dbReference type="Gene3D" id="1.10.630.10">
    <property type="entry name" value="Cytochrome P450"/>
    <property type="match status" value="1"/>
</dbReference>
<dbReference type="PANTHER" id="PTHR46696">
    <property type="entry name" value="P450, PUTATIVE (EUROFUNG)-RELATED"/>
    <property type="match status" value="1"/>
</dbReference>
<comment type="similarity">
    <text evidence="1 2">Belongs to the cytochrome P450 family.</text>
</comment>
<dbReference type="CDD" id="cd11033">
    <property type="entry name" value="CYP142-like"/>
    <property type="match status" value="1"/>
</dbReference>
<name>A0ABV6A704_9PSEU</name>
<dbReference type="EMBL" id="JBHLZU010000023">
    <property type="protein sequence ID" value="MFB9907694.1"/>
    <property type="molecule type" value="Genomic_DNA"/>
</dbReference>
<keyword evidence="2" id="KW-0349">Heme</keyword>
<evidence type="ECO:0000256" key="1">
    <source>
        <dbReference type="ARBA" id="ARBA00010617"/>
    </source>
</evidence>
<keyword evidence="4" id="KW-1185">Reference proteome</keyword>